<gene>
    <name evidence="10" type="primary">AVEN_34651_1</name>
    <name evidence="10" type="ORF">CEXT_391171</name>
</gene>
<dbReference type="SUPFAM" id="SSF57184">
    <property type="entry name" value="Growth factor receptor domain"/>
    <property type="match status" value="1"/>
</dbReference>
<dbReference type="InterPro" id="IPR009030">
    <property type="entry name" value="Growth_fac_rcpt_cys_sf"/>
</dbReference>
<dbReference type="CDD" id="cd00054">
    <property type="entry name" value="EGF_CA"/>
    <property type="match status" value="2"/>
</dbReference>
<keyword evidence="4 6" id="KW-1015">Disulfide bond</keyword>
<dbReference type="SMART" id="SM00179">
    <property type="entry name" value="EGF_CA"/>
    <property type="match status" value="2"/>
</dbReference>
<dbReference type="GO" id="GO:0005615">
    <property type="term" value="C:extracellular space"/>
    <property type="evidence" value="ECO:0007669"/>
    <property type="project" value="TreeGrafter"/>
</dbReference>
<dbReference type="InterPro" id="IPR000152">
    <property type="entry name" value="EGF-type_Asp/Asn_hydroxyl_site"/>
</dbReference>
<keyword evidence="1 6" id="KW-0245">EGF-like domain</keyword>
<dbReference type="Pfam" id="PF07645">
    <property type="entry name" value="EGF_CA"/>
    <property type="match status" value="2"/>
</dbReference>
<dbReference type="EMBL" id="BPLR01012208">
    <property type="protein sequence ID" value="GIY52189.1"/>
    <property type="molecule type" value="Genomic_DNA"/>
</dbReference>
<dbReference type="PROSITE" id="PS00010">
    <property type="entry name" value="ASX_HYDROXYL"/>
    <property type="match status" value="1"/>
</dbReference>
<protein>
    <recommendedName>
        <fullName evidence="9">EGF-like domain-containing protein</fullName>
    </recommendedName>
</protein>
<dbReference type="Proteomes" id="UP001054945">
    <property type="component" value="Unassembled WGS sequence"/>
</dbReference>
<dbReference type="InterPro" id="IPR001881">
    <property type="entry name" value="EGF-like_Ca-bd_dom"/>
</dbReference>
<dbReference type="PROSITE" id="PS00022">
    <property type="entry name" value="EGF_1"/>
    <property type="match status" value="1"/>
</dbReference>
<accession>A0AAV4U319</accession>
<evidence type="ECO:0000313" key="10">
    <source>
        <dbReference type="EMBL" id="GIY52189.1"/>
    </source>
</evidence>
<keyword evidence="7" id="KW-1133">Transmembrane helix</keyword>
<dbReference type="SMART" id="SM00181">
    <property type="entry name" value="EGF"/>
    <property type="match status" value="5"/>
</dbReference>
<keyword evidence="3" id="KW-0677">Repeat</keyword>
<keyword evidence="5" id="KW-0325">Glycoprotein</keyword>
<dbReference type="PANTHER" id="PTHR24042">
    <property type="entry name" value="NEL HOMOLOG"/>
    <property type="match status" value="1"/>
</dbReference>
<dbReference type="AlphaFoldDB" id="A0AAV4U319"/>
<dbReference type="InterPro" id="IPR049883">
    <property type="entry name" value="NOTCH1_EGF-like"/>
</dbReference>
<dbReference type="PANTHER" id="PTHR24042:SF5">
    <property type="entry name" value="EGF-LIKE CALCIUM-BINDING DOMAIN-CONTAINING PROTEIN"/>
    <property type="match status" value="1"/>
</dbReference>
<dbReference type="Gene3D" id="2.10.25.10">
    <property type="entry name" value="Laminin"/>
    <property type="match status" value="2"/>
</dbReference>
<feature type="disulfide bond" evidence="6">
    <location>
        <begin position="153"/>
        <end position="170"/>
    </location>
</feature>
<dbReference type="InterPro" id="IPR051586">
    <property type="entry name" value="PKC-binding_NELL"/>
</dbReference>
<feature type="chain" id="PRO_5043461630" description="EGF-like domain-containing protein" evidence="8">
    <location>
        <begin position="27"/>
        <end position="463"/>
    </location>
</feature>
<feature type="domain" description="EGF-like" evidence="9">
    <location>
        <begin position="333"/>
        <end position="372"/>
    </location>
</feature>
<organism evidence="10 11">
    <name type="scientific">Caerostris extrusa</name>
    <name type="common">Bark spider</name>
    <name type="synonym">Caerostris bankana</name>
    <dbReference type="NCBI Taxonomy" id="172846"/>
    <lineage>
        <taxon>Eukaryota</taxon>
        <taxon>Metazoa</taxon>
        <taxon>Ecdysozoa</taxon>
        <taxon>Arthropoda</taxon>
        <taxon>Chelicerata</taxon>
        <taxon>Arachnida</taxon>
        <taxon>Araneae</taxon>
        <taxon>Araneomorphae</taxon>
        <taxon>Entelegynae</taxon>
        <taxon>Araneoidea</taxon>
        <taxon>Araneidae</taxon>
        <taxon>Caerostris</taxon>
    </lineage>
</organism>
<evidence type="ECO:0000256" key="2">
    <source>
        <dbReference type="ARBA" id="ARBA00022729"/>
    </source>
</evidence>
<feature type="disulfide bond" evidence="6">
    <location>
        <begin position="389"/>
        <end position="406"/>
    </location>
</feature>
<sequence length="463" mass="52472">MHTSKHKVRNFVIVFVYCVLYFETGASVDSENNFLSLYQYEESDEKTIGNEAIFKATEFQADVQQVEGCDCKNGMCVKKCVSEADDGACKEEAKVCECSPEFGKTTSNECSYCNCGLNISCNFRQRWTGSWERTCICPENYHLGEDDKCQKNCDGDHPCQNGGECKKGVCKCKYGTKGAFCESITWCSTNCKPRLTLDCVYNQGQETYDCLCKNRSLFYDYYEERCKPCPCGKGTCGYSYNHGPLKCNCQSGYEAFKGYCKLCNCESGSNCRLDYDGNKKCDCWKGYVMRDGVCSPCNCGYFDFDNIECSIEDNVKICHCPEGRKFVNGKCRDINYCQENNTCHPTARCFDLIGKIRCECPPGYKAGHYFPEPGEPCEDIDECKDSSTCPRWKNLRCVNIPGSYKCECLEGYQPLLLKEDPRDTSCTPYSKSWVPAGIVIGVTLALILLTWRTWRRSSAEFRL</sequence>
<reference evidence="10 11" key="1">
    <citation type="submission" date="2021-06" db="EMBL/GenBank/DDBJ databases">
        <title>Caerostris extrusa draft genome.</title>
        <authorList>
            <person name="Kono N."/>
            <person name="Arakawa K."/>
        </authorList>
    </citation>
    <scope>NUCLEOTIDE SEQUENCE [LARGE SCALE GENOMIC DNA]</scope>
</reference>
<evidence type="ECO:0000256" key="6">
    <source>
        <dbReference type="PROSITE-ProRule" id="PRU00076"/>
    </source>
</evidence>
<dbReference type="InterPro" id="IPR000742">
    <property type="entry name" value="EGF"/>
</dbReference>
<dbReference type="FunFam" id="2.10.25.10:FF:000038">
    <property type="entry name" value="Fibrillin 2"/>
    <property type="match status" value="1"/>
</dbReference>
<name>A0AAV4U319_CAEEX</name>
<evidence type="ECO:0000256" key="4">
    <source>
        <dbReference type="ARBA" id="ARBA00023157"/>
    </source>
</evidence>
<feature type="domain" description="EGF-like" evidence="9">
    <location>
        <begin position="145"/>
        <end position="182"/>
    </location>
</feature>
<feature type="disulfide bond" evidence="6">
    <location>
        <begin position="172"/>
        <end position="181"/>
    </location>
</feature>
<comment type="caution">
    <text evidence="6">Lacks conserved residue(s) required for the propagation of feature annotation.</text>
</comment>
<proteinExistence type="predicted"/>
<evidence type="ECO:0000256" key="3">
    <source>
        <dbReference type="ARBA" id="ARBA00022737"/>
    </source>
</evidence>
<evidence type="ECO:0000256" key="7">
    <source>
        <dbReference type="SAM" id="Phobius"/>
    </source>
</evidence>
<comment type="caution">
    <text evidence="10">The sequence shown here is derived from an EMBL/GenBank/DDBJ whole genome shotgun (WGS) entry which is preliminary data.</text>
</comment>
<dbReference type="PROSITE" id="PS01187">
    <property type="entry name" value="EGF_CA"/>
    <property type="match status" value="1"/>
</dbReference>
<dbReference type="GO" id="GO:0005509">
    <property type="term" value="F:calcium ion binding"/>
    <property type="evidence" value="ECO:0007669"/>
    <property type="project" value="InterPro"/>
</dbReference>
<dbReference type="GO" id="GO:0008201">
    <property type="term" value="F:heparin binding"/>
    <property type="evidence" value="ECO:0007669"/>
    <property type="project" value="TreeGrafter"/>
</dbReference>
<dbReference type="InterPro" id="IPR018097">
    <property type="entry name" value="EGF_Ca-bd_CS"/>
</dbReference>
<evidence type="ECO:0000259" key="9">
    <source>
        <dbReference type="PROSITE" id="PS50026"/>
    </source>
</evidence>
<feature type="disulfide bond" evidence="6">
    <location>
        <begin position="149"/>
        <end position="159"/>
    </location>
</feature>
<evidence type="ECO:0000256" key="5">
    <source>
        <dbReference type="ARBA" id="ARBA00023180"/>
    </source>
</evidence>
<feature type="signal peptide" evidence="8">
    <location>
        <begin position="1"/>
        <end position="26"/>
    </location>
</feature>
<feature type="transmembrane region" description="Helical" evidence="7">
    <location>
        <begin position="433"/>
        <end position="454"/>
    </location>
</feature>
<keyword evidence="7" id="KW-0812">Transmembrane</keyword>
<keyword evidence="7" id="KW-0472">Membrane</keyword>
<feature type="domain" description="EGF-like" evidence="9">
    <location>
        <begin position="379"/>
        <end position="418"/>
    </location>
</feature>
<evidence type="ECO:0000313" key="11">
    <source>
        <dbReference type="Proteomes" id="UP001054945"/>
    </source>
</evidence>
<evidence type="ECO:0000256" key="1">
    <source>
        <dbReference type="ARBA" id="ARBA00022536"/>
    </source>
</evidence>
<keyword evidence="11" id="KW-1185">Reference proteome</keyword>
<evidence type="ECO:0000256" key="8">
    <source>
        <dbReference type="SAM" id="SignalP"/>
    </source>
</evidence>
<dbReference type="PROSITE" id="PS50026">
    <property type="entry name" value="EGF_3"/>
    <property type="match status" value="3"/>
</dbReference>
<keyword evidence="2 8" id="KW-0732">Signal</keyword>